<protein>
    <submittedName>
        <fullName evidence="2">Uncharacterized protein MANES_14G135100</fullName>
    </submittedName>
</protein>
<accession>A0A2P2JMB2</accession>
<feature type="transmembrane region" description="Helical" evidence="1">
    <location>
        <begin position="6"/>
        <end position="27"/>
    </location>
</feature>
<feature type="transmembrane region" description="Helical" evidence="1">
    <location>
        <begin position="72"/>
        <end position="98"/>
    </location>
</feature>
<organism evidence="2">
    <name type="scientific">Rhizophora mucronata</name>
    <name type="common">Asiatic mangrove</name>
    <dbReference type="NCBI Taxonomy" id="61149"/>
    <lineage>
        <taxon>Eukaryota</taxon>
        <taxon>Viridiplantae</taxon>
        <taxon>Streptophyta</taxon>
        <taxon>Embryophyta</taxon>
        <taxon>Tracheophyta</taxon>
        <taxon>Spermatophyta</taxon>
        <taxon>Magnoliopsida</taxon>
        <taxon>eudicotyledons</taxon>
        <taxon>Gunneridae</taxon>
        <taxon>Pentapetalae</taxon>
        <taxon>rosids</taxon>
        <taxon>fabids</taxon>
        <taxon>Malpighiales</taxon>
        <taxon>Rhizophoraceae</taxon>
        <taxon>Rhizophora</taxon>
    </lineage>
</organism>
<evidence type="ECO:0000256" key="1">
    <source>
        <dbReference type="SAM" id="Phobius"/>
    </source>
</evidence>
<proteinExistence type="predicted"/>
<keyword evidence="1" id="KW-1133">Transmembrane helix</keyword>
<evidence type="ECO:0000313" key="2">
    <source>
        <dbReference type="EMBL" id="MBW94603.1"/>
    </source>
</evidence>
<reference evidence="2" key="1">
    <citation type="submission" date="2018-02" db="EMBL/GenBank/DDBJ databases">
        <title>Rhizophora mucronata_Transcriptome.</title>
        <authorList>
            <person name="Meera S.P."/>
            <person name="Sreeshan A."/>
            <person name="Augustine A."/>
        </authorList>
    </citation>
    <scope>NUCLEOTIDE SEQUENCE</scope>
    <source>
        <tissue evidence="2">Leaf</tissue>
    </source>
</reference>
<name>A0A2P2JMB2_RHIMU</name>
<keyword evidence="1" id="KW-0812">Transmembrane</keyword>
<keyword evidence="1" id="KW-0472">Membrane</keyword>
<sequence length="150" mass="17288">MMVCRLYLMVVHILNHLTYASVSMLIWKGILERDAVKGSKICGVQMTPQMTIHSILKSQKIDHLRRTTHMDFLTLTSCLMIMTIMSSRVAVISLTMMLDYFSISPLTELVSIQVSSNTSIKLCWYYLVLNSDEWQHFHKVVLVLSGTQFR</sequence>
<dbReference type="AlphaFoldDB" id="A0A2P2JMB2"/>
<dbReference type="EMBL" id="GGEC01014120">
    <property type="protein sequence ID" value="MBW94603.1"/>
    <property type="molecule type" value="Transcribed_RNA"/>
</dbReference>